<keyword evidence="1" id="KW-0812">Transmembrane</keyword>
<proteinExistence type="predicted"/>
<protein>
    <submittedName>
        <fullName evidence="2">Uncharacterized protein</fullName>
    </submittedName>
</protein>
<evidence type="ECO:0000313" key="3">
    <source>
        <dbReference type="Proteomes" id="UP000250235"/>
    </source>
</evidence>
<evidence type="ECO:0000256" key="1">
    <source>
        <dbReference type="SAM" id="Phobius"/>
    </source>
</evidence>
<dbReference type="Proteomes" id="UP000250235">
    <property type="component" value="Unassembled WGS sequence"/>
</dbReference>
<sequence>MGIFFHDVASSLALLCTTADSYALALLLVFLHLLIVMMSSLLLIASFRMYADVITAVSRFLSISNADVNVTAPDFTNPVPAGSTWPPLDFEHLT</sequence>
<reference evidence="2 3" key="1">
    <citation type="journal article" date="2015" name="Proc. Natl. Acad. Sci. U.S.A.">
        <title>The resurrection genome of Boea hygrometrica: A blueprint for survival of dehydration.</title>
        <authorList>
            <person name="Xiao L."/>
            <person name="Yang G."/>
            <person name="Zhang L."/>
            <person name="Yang X."/>
            <person name="Zhao S."/>
            <person name="Ji Z."/>
            <person name="Zhou Q."/>
            <person name="Hu M."/>
            <person name="Wang Y."/>
            <person name="Chen M."/>
            <person name="Xu Y."/>
            <person name="Jin H."/>
            <person name="Xiao X."/>
            <person name="Hu G."/>
            <person name="Bao F."/>
            <person name="Hu Y."/>
            <person name="Wan P."/>
            <person name="Li L."/>
            <person name="Deng X."/>
            <person name="Kuang T."/>
            <person name="Xiang C."/>
            <person name="Zhu J.K."/>
            <person name="Oliver M.J."/>
            <person name="He Y."/>
        </authorList>
    </citation>
    <scope>NUCLEOTIDE SEQUENCE [LARGE SCALE GENOMIC DNA]</scope>
    <source>
        <strain evidence="3">cv. XS01</strain>
    </source>
</reference>
<dbReference type="EMBL" id="KV046386">
    <property type="protein sequence ID" value="KZV07033.1"/>
    <property type="molecule type" value="Genomic_DNA"/>
</dbReference>
<dbReference type="AlphaFoldDB" id="A0A2Z7A3K7"/>
<keyword evidence="1" id="KW-0472">Membrane</keyword>
<evidence type="ECO:0000313" key="2">
    <source>
        <dbReference type="EMBL" id="KZV07033.1"/>
    </source>
</evidence>
<feature type="transmembrane region" description="Helical" evidence="1">
    <location>
        <begin position="22"/>
        <end position="44"/>
    </location>
</feature>
<name>A0A2Z7A3K7_9LAMI</name>
<organism evidence="2 3">
    <name type="scientific">Dorcoceras hygrometricum</name>
    <dbReference type="NCBI Taxonomy" id="472368"/>
    <lineage>
        <taxon>Eukaryota</taxon>
        <taxon>Viridiplantae</taxon>
        <taxon>Streptophyta</taxon>
        <taxon>Embryophyta</taxon>
        <taxon>Tracheophyta</taxon>
        <taxon>Spermatophyta</taxon>
        <taxon>Magnoliopsida</taxon>
        <taxon>eudicotyledons</taxon>
        <taxon>Gunneridae</taxon>
        <taxon>Pentapetalae</taxon>
        <taxon>asterids</taxon>
        <taxon>lamiids</taxon>
        <taxon>Lamiales</taxon>
        <taxon>Gesneriaceae</taxon>
        <taxon>Didymocarpoideae</taxon>
        <taxon>Trichosporeae</taxon>
        <taxon>Loxocarpinae</taxon>
        <taxon>Dorcoceras</taxon>
    </lineage>
</organism>
<keyword evidence="3" id="KW-1185">Reference proteome</keyword>
<accession>A0A2Z7A3K7</accession>
<keyword evidence="1" id="KW-1133">Transmembrane helix</keyword>
<gene>
    <name evidence="2" type="ORF">F511_45486</name>
</gene>